<dbReference type="STRING" id="316274.Haur_3392"/>
<organism evidence="2 3">
    <name type="scientific">Herpetosiphon aurantiacus (strain ATCC 23779 / DSM 785 / 114-95)</name>
    <dbReference type="NCBI Taxonomy" id="316274"/>
    <lineage>
        <taxon>Bacteria</taxon>
        <taxon>Bacillati</taxon>
        <taxon>Chloroflexota</taxon>
        <taxon>Chloroflexia</taxon>
        <taxon>Herpetosiphonales</taxon>
        <taxon>Herpetosiphonaceae</taxon>
        <taxon>Herpetosiphon</taxon>
    </lineage>
</organism>
<dbReference type="HOGENOM" id="CLU_2409253_0_0_0"/>
<dbReference type="EMBL" id="CP000875">
    <property type="protein sequence ID" value="ABX06028.1"/>
    <property type="molecule type" value="Genomic_DNA"/>
</dbReference>
<gene>
    <name evidence="2" type="ordered locus">Haur_3392</name>
</gene>
<keyword evidence="3" id="KW-1185">Reference proteome</keyword>
<name>A9B2W5_HERA2</name>
<sequence length="92" mass="10738">MITERSINLFNSSSLETTLYGFAMLGWSLWVTSHIGYYWLFMRQYRATATEPRPTLALFEAWLNPSQQRVLIIFQASSVGFGVLWLLTKWLL</sequence>
<proteinExistence type="predicted"/>
<feature type="transmembrane region" description="Helical" evidence="1">
    <location>
        <begin position="20"/>
        <end position="40"/>
    </location>
</feature>
<evidence type="ECO:0000313" key="2">
    <source>
        <dbReference type="EMBL" id="ABX06028.1"/>
    </source>
</evidence>
<dbReference type="KEGG" id="hau:Haur_3392"/>
<evidence type="ECO:0000313" key="3">
    <source>
        <dbReference type="Proteomes" id="UP000000787"/>
    </source>
</evidence>
<reference evidence="2 3" key="1">
    <citation type="journal article" date="2011" name="Stand. Genomic Sci.">
        <title>Complete genome sequence of the filamentous gliding predatory bacterium Herpetosiphon aurantiacus type strain (114-95(T)).</title>
        <authorList>
            <person name="Kiss H."/>
            <person name="Nett M."/>
            <person name="Domin N."/>
            <person name="Martin K."/>
            <person name="Maresca J.A."/>
            <person name="Copeland A."/>
            <person name="Lapidus A."/>
            <person name="Lucas S."/>
            <person name="Berry K.W."/>
            <person name="Glavina Del Rio T."/>
            <person name="Dalin E."/>
            <person name="Tice H."/>
            <person name="Pitluck S."/>
            <person name="Richardson P."/>
            <person name="Bruce D."/>
            <person name="Goodwin L."/>
            <person name="Han C."/>
            <person name="Detter J.C."/>
            <person name="Schmutz J."/>
            <person name="Brettin T."/>
            <person name="Land M."/>
            <person name="Hauser L."/>
            <person name="Kyrpides N.C."/>
            <person name="Ivanova N."/>
            <person name="Goker M."/>
            <person name="Woyke T."/>
            <person name="Klenk H.P."/>
            <person name="Bryant D.A."/>
        </authorList>
    </citation>
    <scope>NUCLEOTIDE SEQUENCE [LARGE SCALE GENOMIC DNA]</scope>
    <source>
        <strain evidence="3">ATCC 23779 / DSM 785 / 114-95</strain>
    </source>
</reference>
<protein>
    <submittedName>
        <fullName evidence="2">Uncharacterized protein</fullName>
    </submittedName>
</protein>
<keyword evidence="1" id="KW-1133">Transmembrane helix</keyword>
<dbReference type="InParanoid" id="A9B2W5"/>
<feature type="transmembrane region" description="Helical" evidence="1">
    <location>
        <begin position="70"/>
        <end position="88"/>
    </location>
</feature>
<dbReference type="BioCyc" id="HAUR316274:GHYA-3429-MONOMER"/>
<keyword evidence="1" id="KW-0472">Membrane</keyword>
<accession>A9B2W5</accession>
<keyword evidence="1" id="KW-0812">Transmembrane</keyword>
<dbReference type="AlphaFoldDB" id="A9B2W5"/>
<dbReference type="Proteomes" id="UP000000787">
    <property type="component" value="Chromosome"/>
</dbReference>
<evidence type="ECO:0000256" key="1">
    <source>
        <dbReference type="SAM" id="Phobius"/>
    </source>
</evidence>